<evidence type="ECO:0000256" key="1">
    <source>
        <dbReference type="ARBA" id="ARBA00022801"/>
    </source>
</evidence>
<evidence type="ECO:0000259" key="3">
    <source>
        <dbReference type="Pfam" id="PF02834"/>
    </source>
</evidence>
<feature type="short sequence motif" description="HXTX 1" evidence="2">
    <location>
        <begin position="42"/>
        <end position="45"/>
    </location>
</feature>
<dbReference type="PANTHER" id="PTHR35561">
    <property type="entry name" value="RNA 2',3'-CYCLIC PHOSPHODIESTERASE"/>
    <property type="match status" value="1"/>
</dbReference>
<keyword evidence="4" id="KW-0436">Ligase</keyword>
<evidence type="ECO:0000313" key="4">
    <source>
        <dbReference type="EMBL" id="SDD69155.1"/>
    </source>
</evidence>
<dbReference type="EC" id="3.1.4.58" evidence="2"/>
<organism evidence="4 5">
    <name type="scientific">Terribacillus halophilus</name>
    <dbReference type="NCBI Taxonomy" id="361279"/>
    <lineage>
        <taxon>Bacteria</taxon>
        <taxon>Bacillati</taxon>
        <taxon>Bacillota</taxon>
        <taxon>Bacilli</taxon>
        <taxon>Bacillales</taxon>
        <taxon>Bacillaceae</taxon>
        <taxon>Terribacillus</taxon>
    </lineage>
</organism>
<dbReference type="NCBIfam" id="TIGR02258">
    <property type="entry name" value="2_5_ligase"/>
    <property type="match status" value="1"/>
</dbReference>
<gene>
    <name evidence="4" type="ORF">SAMN05421663_1189</name>
</gene>
<dbReference type="Proteomes" id="UP000198666">
    <property type="component" value="Unassembled WGS sequence"/>
</dbReference>
<feature type="domain" description="Phosphoesterase HXTX" evidence="3">
    <location>
        <begin position="12"/>
        <end position="92"/>
    </location>
</feature>
<dbReference type="GO" id="GO:0016874">
    <property type="term" value="F:ligase activity"/>
    <property type="evidence" value="ECO:0007669"/>
    <property type="project" value="UniProtKB-KW"/>
</dbReference>
<accession>A0A1G6WVV6</accession>
<comment type="catalytic activity">
    <reaction evidence="2">
        <text>a 3'-end 2',3'-cyclophospho-ribonucleotide-RNA + H2O = a 3'-end 2'-phospho-ribonucleotide-RNA + H(+)</text>
        <dbReference type="Rhea" id="RHEA:11828"/>
        <dbReference type="Rhea" id="RHEA-COMP:10464"/>
        <dbReference type="Rhea" id="RHEA-COMP:17353"/>
        <dbReference type="ChEBI" id="CHEBI:15377"/>
        <dbReference type="ChEBI" id="CHEBI:15378"/>
        <dbReference type="ChEBI" id="CHEBI:83064"/>
        <dbReference type="ChEBI" id="CHEBI:173113"/>
        <dbReference type="EC" id="3.1.4.58"/>
    </reaction>
</comment>
<proteinExistence type="inferred from homology"/>
<evidence type="ECO:0000256" key="2">
    <source>
        <dbReference type="HAMAP-Rule" id="MF_01940"/>
    </source>
</evidence>
<dbReference type="STRING" id="361279.SAMN05421663_1189"/>
<dbReference type="InterPro" id="IPR004175">
    <property type="entry name" value="RNA_CPDase"/>
</dbReference>
<dbReference type="GO" id="GO:0004113">
    <property type="term" value="F:2',3'-cyclic-nucleotide 3'-phosphodiesterase activity"/>
    <property type="evidence" value="ECO:0007669"/>
    <property type="project" value="InterPro"/>
</dbReference>
<dbReference type="Pfam" id="PF02834">
    <property type="entry name" value="LigT_PEase"/>
    <property type="match status" value="2"/>
</dbReference>
<dbReference type="RefSeq" id="WP_093728769.1">
    <property type="nucleotide sequence ID" value="NZ_FMZB01000018.1"/>
</dbReference>
<feature type="active site" description="Proton acceptor" evidence="2">
    <location>
        <position position="127"/>
    </location>
</feature>
<comment type="similarity">
    <text evidence="2">Belongs to the 2H phosphoesterase superfamily. ThpR family.</text>
</comment>
<dbReference type="InterPro" id="IPR014051">
    <property type="entry name" value="Phosphoesterase_HXTX"/>
</dbReference>
<name>A0A1G6WVV6_9BACI</name>
<dbReference type="SUPFAM" id="SSF55144">
    <property type="entry name" value="LigT-like"/>
    <property type="match status" value="1"/>
</dbReference>
<dbReference type="OrthoDB" id="9789350at2"/>
<reference evidence="5" key="1">
    <citation type="submission" date="2016-10" db="EMBL/GenBank/DDBJ databases">
        <authorList>
            <person name="Varghese N."/>
            <person name="Submissions S."/>
        </authorList>
    </citation>
    <scope>NUCLEOTIDE SEQUENCE [LARGE SCALE GENOMIC DNA]</scope>
    <source>
        <strain evidence="5">DSM 21620</strain>
    </source>
</reference>
<dbReference type="AlphaFoldDB" id="A0A1G6WVV6"/>
<dbReference type="PANTHER" id="PTHR35561:SF1">
    <property type="entry name" value="RNA 2',3'-CYCLIC PHOSPHODIESTERASE"/>
    <property type="match status" value="1"/>
</dbReference>
<keyword evidence="5" id="KW-1185">Reference proteome</keyword>
<dbReference type="InterPro" id="IPR009097">
    <property type="entry name" value="Cyclic_Pdiesterase"/>
</dbReference>
<comment type="function">
    <text evidence="2">Hydrolyzes RNA 2',3'-cyclic phosphodiester to an RNA 2'-phosphomonoester.</text>
</comment>
<feature type="active site" description="Proton donor" evidence="2">
    <location>
        <position position="42"/>
    </location>
</feature>
<sequence>MSTHYFIGINTDESIQAALAEWQEELKLYVPMKQWPRPEEFHITLQFLGPAEKEQLDQIKEAWQGTDFGDAFSLEVSGIDIFGSPKQPRVVWAGVRPFDQLHALQQKVTASTEHAGFKTENRPYQPHITLGKRWGAGKVEGQLPQLDKRLTSPVMVEKVTLYRIEPGKLPKYVPVLVKDLEKE</sequence>
<dbReference type="GO" id="GO:0008664">
    <property type="term" value="F:RNA 2',3'-cyclic 3'-phosphodiesterase activity"/>
    <property type="evidence" value="ECO:0007669"/>
    <property type="project" value="UniProtKB-EC"/>
</dbReference>
<feature type="short sequence motif" description="HXTX 2" evidence="2">
    <location>
        <begin position="127"/>
        <end position="130"/>
    </location>
</feature>
<dbReference type="EMBL" id="FMZB01000018">
    <property type="protein sequence ID" value="SDD69155.1"/>
    <property type="molecule type" value="Genomic_DNA"/>
</dbReference>
<feature type="domain" description="Phosphoesterase HXTX" evidence="3">
    <location>
        <begin position="99"/>
        <end position="164"/>
    </location>
</feature>
<dbReference type="Gene3D" id="3.90.1140.10">
    <property type="entry name" value="Cyclic phosphodiesterase"/>
    <property type="match status" value="1"/>
</dbReference>
<keyword evidence="1 2" id="KW-0378">Hydrolase</keyword>
<dbReference type="HAMAP" id="MF_01940">
    <property type="entry name" value="RNA_CPDase"/>
    <property type="match status" value="1"/>
</dbReference>
<evidence type="ECO:0000313" key="5">
    <source>
        <dbReference type="Proteomes" id="UP000198666"/>
    </source>
</evidence>
<protein>
    <recommendedName>
        <fullName evidence="2">RNA 2',3'-cyclic phosphodiesterase</fullName>
        <shortName evidence="2">RNA 2',3'-CPDase</shortName>
        <ecNumber evidence="2">3.1.4.58</ecNumber>
    </recommendedName>
</protein>